<gene>
    <name evidence="2" type="ORF">QTN89_14905</name>
</gene>
<reference evidence="2 3" key="1">
    <citation type="submission" date="2023-06" db="EMBL/GenBank/DDBJ databases">
        <title>Roseiconus lacunae JC819 isolated from Gulf of Mannar region, Tamil Nadu.</title>
        <authorList>
            <person name="Pk S."/>
            <person name="Ch S."/>
            <person name="Ch V.R."/>
        </authorList>
    </citation>
    <scope>NUCLEOTIDE SEQUENCE [LARGE SCALE GENOMIC DNA]</scope>
    <source>
        <strain evidence="2 3">JC819</strain>
    </source>
</reference>
<dbReference type="Proteomes" id="UP001239462">
    <property type="component" value="Unassembled WGS sequence"/>
</dbReference>
<comment type="caution">
    <text evidence="2">The sequence shown here is derived from an EMBL/GenBank/DDBJ whole genome shotgun (WGS) entry which is preliminary data.</text>
</comment>
<feature type="compositionally biased region" description="Polar residues" evidence="1">
    <location>
        <begin position="71"/>
        <end position="80"/>
    </location>
</feature>
<protein>
    <submittedName>
        <fullName evidence="2">Uncharacterized protein</fullName>
    </submittedName>
</protein>
<dbReference type="RefSeq" id="WP_289164374.1">
    <property type="nucleotide sequence ID" value="NZ_JASZZN010000010.1"/>
</dbReference>
<accession>A0ABT7PK71</accession>
<keyword evidence="3" id="KW-1185">Reference proteome</keyword>
<evidence type="ECO:0000313" key="2">
    <source>
        <dbReference type="EMBL" id="MDM4016733.1"/>
    </source>
</evidence>
<proteinExistence type="predicted"/>
<feature type="region of interest" description="Disordered" evidence="1">
    <location>
        <begin position="51"/>
        <end position="137"/>
    </location>
</feature>
<feature type="region of interest" description="Disordered" evidence="1">
    <location>
        <begin position="271"/>
        <end position="300"/>
    </location>
</feature>
<dbReference type="EMBL" id="JASZZN010000010">
    <property type="protein sequence ID" value="MDM4016733.1"/>
    <property type="molecule type" value="Genomic_DNA"/>
</dbReference>
<evidence type="ECO:0000256" key="1">
    <source>
        <dbReference type="SAM" id="MobiDB-lite"/>
    </source>
</evidence>
<evidence type="ECO:0000313" key="3">
    <source>
        <dbReference type="Proteomes" id="UP001239462"/>
    </source>
</evidence>
<feature type="compositionally biased region" description="Polar residues" evidence="1">
    <location>
        <begin position="288"/>
        <end position="300"/>
    </location>
</feature>
<organism evidence="2 3">
    <name type="scientific">Roseiconus lacunae</name>
    <dbReference type="NCBI Taxonomy" id="2605694"/>
    <lineage>
        <taxon>Bacteria</taxon>
        <taxon>Pseudomonadati</taxon>
        <taxon>Planctomycetota</taxon>
        <taxon>Planctomycetia</taxon>
        <taxon>Pirellulales</taxon>
        <taxon>Pirellulaceae</taxon>
        <taxon>Roseiconus</taxon>
    </lineage>
</organism>
<sequence length="300" mass="32215">MRSTTHAKRPIQYLTGIPLRLAAILLGLQGFAVPAEHLIVMADDGLANTIDDATSPTSSKREYPGQVGQLAASQEQTASQERPPAATKQRHANADKTENRDSRGQAPSATRRPAAPVPTPNGKVITMPKGVVPPMPEISDSPAIEDAIRKELESPYSVGPIGNPMVGDVIDVIRGRQSVLTGSLLDELSRRPDRLLNDSSVATESVSERQTLRRASQLDQKAHAAENLLKAARLLAKVSPEDDHRRNLIRQMRIEAARLLGDFGVGHHGFANEDAGGRNSAMPHDNTGVVSPTSRPASDQ</sequence>
<name>A0ABT7PK71_9BACT</name>
<feature type="compositionally biased region" description="Basic and acidic residues" evidence="1">
    <location>
        <begin position="92"/>
        <end position="103"/>
    </location>
</feature>